<dbReference type="SUPFAM" id="SSF53474">
    <property type="entry name" value="alpha/beta-Hydrolases"/>
    <property type="match status" value="1"/>
</dbReference>
<dbReference type="InterPro" id="IPR000639">
    <property type="entry name" value="Epox_hydrolase-like"/>
</dbReference>
<proteinExistence type="inferred from homology"/>
<evidence type="ECO:0000313" key="4">
    <source>
        <dbReference type="EMBL" id="MDT0446345.1"/>
    </source>
</evidence>
<evidence type="ECO:0000259" key="3">
    <source>
        <dbReference type="Pfam" id="PF00561"/>
    </source>
</evidence>
<dbReference type="PANTHER" id="PTHR43433:SF3">
    <property type="entry name" value="NON-HEME CHLOROPEROXIDASE"/>
    <property type="match status" value="1"/>
</dbReference>
<gene>
    <name evidence="4" type="ORF">RM779_27660</name>
</gene>
<accession>A0ABU2SE27</accession>
<sequence>MGFVTTRDGAEIFFKDWGGSGPPVVFSHGWPLNADVWDDQMNLVAENGYRGIAPDRRGHGRSTQTWHGNDMDTYADDLAQVMEALDLRDATLVGHSTGGGEVARYIGRHGTSRVRRAVLLSAVPPLMLKTPANPEGTPIDIFDGIREGIRTERSQFWKDLTEKFFGANRPDNNVTQGNKDAFWLMGMQLGIKGALDCVRAFSETDFTEDLKRFDIPTLVIHGDDDQIVPIDAAGKKSAEIIPDATLKVYPGAPHGLAGVPGFKEQFHADLLAFLKS</sequence>
<evidence type="ECO:0000313" key="5">
    <source>
        <dbReference type="Proteomes" id="UP001183615"/>
    </source>
</evidence>
<dbReference type="PRINTS" id="PR00111">
    <property type="entry name" value="ABHYDROLASE"/>
</dbReference>
<dbReference type="Gene3D" id="3.40.50.1820">
    <property type="entry name" value="alpha/beta hydrolase"/>
    <property type="match status" value="1"/>
</dbReference>
<keyword evidence="4" id="KW-0378">Hydrolase</keyword>
<protein>
    <submittedName>
        <fullName evidence="4">Alpha/beta hydrolase</fullName>
    </submittedName>
</protein>
<comment type="caution">
    <text evidence="4">The sequence shown here is derived from an EMBL/GenBank/DDBJ whole genome shotgun (WGS) entry which is preliminary data.</text>
</comment>
<keyword evidence="1" id="KW-0575">Peroxidase</keyword>
<dbReference type="InterPro" id="IPR029058">
    <property type="entry name" value="AB_hydrolase_fold"/>
</dbReference>
<comment type="similarity">
    <text evidence="2">Belongs to the AB hydrolase superfamily. Bacterial non-heme haloperoxidase / perhydrolase family.</text>
</comment>
<reference evidence="5" key="1">
    <citation type="submission" date="2023-07" db="EMBL/GenBank/DDBJ databases">
        <title>30 novel species of actinomycetes from the DSMZ collection.</title>
        <authorList>
            <person name="Nouioui I."/>
        </authorList>
    </citation>
    <scope>NUCLEOTIDE SEQUENCE [LARGE SCALE GENOMIC DNA]</scope>
    <source>
        <strain evidence="5">DSM 41886</strain>
    </source>
</reference>
<dbReference type="Pfam" id="PF00561">
    <property type="entry name" value="Abhydrolase_1"/>
    <property type="match status" value="1"/>
</dbReference>
<dbReference type="Proteomes" id="UP001183615">
    <property type="component" value="Unassembled WGS sequence"/>
</dbReference>
<feature type="domain" description="AB hydrolase-1" evidence="3">
    <location>
        <begin position="22"/>
        <end position="254"/>
    </location>
</feature>
<organism evidence="4 5">
    <name type="scientific">Streptomyces johnsoniae</name>
    <dbReference type="NCBI Taxonomy" id="3075532"/>
    <lineage>
        <taxon>Bacteria</taxon>
        <taxon>Bacillati</taxon>
        <taxon>Actinomycetota</taxon>
        <taxon>Actinomycetes</taxon>
        <taxon>Kitasatosporales</taxon>
        <taxon>Streptomycetaceae</taxon>
        <taxon>Streptomyces</taxon>
    </lineage>
</organism>
<keyword evidence="5" id="KW-1185">Reference proteome</keyword>
<dbReference type="InterPro" id="IPR000073">
    <property type="entry name" value="AB_hydrolase_1"/>
</dbReference>
<evidence type="ECO:0000256" key="1">
    <source>
        <dbReference type="ARBA" id="ARBA00022559"/>
    </source>
</evidence>
<dbReference type="PANTHER" id="PTHR43433">
    <property type="entry name" value="HYDROLASE, ALPHA/BETA FOLD FAMILY PROTEIN"/>
    <property type="match status" value="1"/>
</dbReference>
<keyword evidence="1" id="KW-0560">Oxidoreductase</keyword>
<dbReference type="EMBL" id="JAVREV010000018">
    <property type="protein sequence ID" value="MDT0446345.1"/>
    <property type="molecule type" value="Genomic_DNA"/>
</dbReference>
<name>A0ABU2SE27_9ACTN</name>
<dbReference type="InterPro" id="IPR050471">
    <property type="entry name" value="AB_hydrolase"/>
</dbReference>
<evidence type="ECO:0000256" key="2">
    <source>
        <dbReference type="ARBA" id="ARBA00038128"/>
    </source>
</evidence>
<dbReference type="PRINTS" id="PR00412">
    <property type="entry name" value="EPOXHYDRLASE"/>
</dbReference>
<dbReference type="RefSeq" id="WP_311620500.1">
    <property type="nucleotide sequence ID" value="NZ_JAVREV010000018.1"/>
</dbReference>
<dbReference type="GO" id="GO:0016787">
    <property type="term" value="F:hydrolase activity"/>
    <property type="evidence" value="ECO:0007669"/>
    <property type="project" value="UniProtKB-KW"/>
</dbReference>